<gene>
    <name evidence="2" type="ORF">RM479_11630</name>
</gene>
<feature type="region of interest" description="Disordered" evidence="1">
    <location>
        <begin position="17"/>
        <end position="42"/>
    </location>
</feature>
<evidence type="ECO:0000313" key="2">
    <source>
        <dbReference type="EMBL" id="MDT0329061.1"/>
    </source>
</evidence>
<name>A0ABU2MAS6_9ACTN</name>
<dbReference type="EMBL" id="JAVREP010000006">
    <property type="protein sequence ID" value="MDT0329061.1"/>
    <property type="molecule type" value="Genomic_DNA"/>
</dbReference>
<sequence>MGESIAHRPDLITSGLGLTVDTHRKGRARSPGAGADVLTATP</sequence>
<dbReference type="RefSeq" id="WP_311511724.1">
    <property type="nucleotide sequence ID" value="NZ_JAVREP010000006.1"/>
</dbReference>
<organism evidence="2 3">
    <name type="scientific">Nocardiopsis lambiniae</name>
    <dbReference type="NCBI Taxonomy" id="3075539"/>
    <lineage>
        <taxon>Bacteria</taxon>
        <taxon>Bacillati</taxon>
        <taxon>Actinomycetota</taxon>
        <taxon>Actinomycetes</taxon>
        <taxon>Streptosporangiales</taxon>
        <taxon>Nocardiopsidaceae</taxon>
        <taxon>Nocardiopsis</taxon>
    </lineage>
</organism>
<evidence type="ECO:0000256" key="1">
    <source>
        <dbReference type="SAM" id="MobiDB-lite"/>
    </source>
</evidence>
<protein>
    <submittedName>
        <fullName evidence="2">Uncharacterized protein</fullName>
    </submittedName>
</protein>
<accession>A0ABU2MAS6</accession>
<proteinExistence type="predicted"/>
<dbReference type="Proteomes" id="UP001183390">
    <property type="component" value="Unassembled WGS sequence"/>
</dbReference>
<reference evidence="3" key="1">
    <citation type="submission" date="2023-07" db="EMBL/GenBank/DDBJ databases">
        <title>30 novel species of actinomycetes from the DSMZ collection.</title>
        <authorList>
            <person name="Nouioui I."/>
        </authorList>
    </citation>
    <scope>NUCLEOTIDE SEQUENCE [LARGE SCALE GENOMIC DNA]</scope>
    <source>
        <strain evidence="3">DSM 44743</strain>
    </source>
</reference>
<comment type="caution">
    <text evidence="2">The sequence shown here is derived from an EMBL/GenBank/DDBJ whole genome shotgun (WGS) entry which is preliminary data.</text>
</comment>
<keyword evidence="3" id="KW-1185">Reference proteome</keyword>
<evidence type="ECO:0000313" key="3">
    <source>
        <dbReference type="Proteomes" id="UP001183390"/>
    </source>
</evidence>